<sequence length="25" mass="2539">MGLLDGKKVLITGARKGIGRGIAIT</sequence>
<dbReference type="Gene3D" id="3.40.50.720">
    <property type="entry name" value="NAD(P)-binding Rossmann-like Domain"/>
    <property type="match status" value="1"/>
</dbReference>
<proteinExistence type="predicted"/>
<name>A0A382W7Q4_9ZZZZ</name>
<dbReference type="AlphaFoldDB" id="A0A382W7Q4"/>
<protein>
    <submittedName>
        <fullName evidence="1">Uncharacterized protein</fullName>
    </submittedName>
</protein>
<dbReference type="EMBL" id="UINC01157706">
    <property type="protein sequence ID" value="SVD54847.1"/>
    <property type="molecule type" value="Genomic_DNA"/>
</dbReference>
<organism evidence="1">
    <name type="scientific">marine metagenome</name>
    <dbReference type="NCBI Taxonomy" id="408172"/>
    <lineage>
        <taxon>unclassified sequences</taxon>
        <taxon>metagenomes</taxon>
        <taxon>ecological metagenomes</taxon>
    </lineage>
</organism>
<dbReference type="SUPFAM" id="SSF51735">
    <property type="entry name" value="NAD(P)-binding Rossmann-fold domains"/>
    <property type="match status" value="1"/>
</dbReference>
<reference evidence="1" key="1">
    <citation type="submission" date="2018-05" db="EMBL/GenBank/DDBJ databases">
        <authorList>
            <person name="Lanie J.A."/>
            <person name="Ng W.-L."/>
            <person name="Kazmierczak K.M."/>
            <person name="Andrzejewski T.M."/>
            <person name="Davidsen T.M."/>
            <person name="Wayne K.J."/>
            <person name="Tettelin H."/>
            <person name="Glass J.I."/>
            <person name="Rusch D."/>
            <person name="Podicherti R."/>
            <person name="Tsui H.-C.T."/>
            <person name="Winkler M.E."/>
        </authorList>
    </citation>
    <scope>NUCLEOTIDE SEQUENCE</scope>
</reference>
<evidence type="ECO:0000313" key="1">
    <source>
        <dbReference type="EMBL" id="SVD54847.1"/>
    </source>
</evidence>
<dbReference type="InterPro" id="IPR036291">
    <property type="entry name" value="NAD(P)-bd_dom_sf"/>
</dbReference>
<gene>
    <name evidence="1" type="ORF">METZ01_LOCUS407701</name>
</gene>
<feature type="non-terminal residue" evidence="1">
    <location>
        <position position="25"/>
    </location>
</feature>
<accession>A0A382W7Q4</accession>